<dbReference type="EMBL" id="CP001744">
    <property type="protein sequence ID" value="ADG66783.1"/>
    <property type="molecule type" value="Genomic_DNA"/>
</dbReference>
<evidence type="ECO:0000256" key="1">
    <source>
        <dbReference type="SAM" id="MobiDB-lite"/>
    </source>
</evidence>
<proteinExistence type="predicted"/>
<protein>
    <submittedName>
        <fullName evidence="2">Uncharacterized protein</fullName>
    </submittedName>
</protein>
<dbReference type="AlphaFoldDB" id="D5ST15"/>
<evidence type="ECO:0000313" key="2">
    <source>
        <dbReference type="EMBL" id="ADG66783.1"/>
    </source>
</evidence>
<keyword evidence="3" id="KW-1185">Reference proteome</keyword>
<name>D5ST15_PLAL2</name>
<dbReference type="HOGENOM" id="CLU_3187126_0_0_0"/>
<organism evidence="2 3">
    <name type="scientific">Planctopirus limnophila (strain ATCC 43296 / DSM 3776 / IFAM 1008 / Mu 290)</name>
    <name type="common">Planctomyces limnophilus</name>
    <dbReference type="NCBI Taxonomy" id="521674"/>
    <lineage>
        <taxon>Bacteria</taxon>
        <taxon>Pseudomonadati</taxon>
        <taxon>Planctomycetota</taxon>
        <taxon>Planctomycetia</taxon>
        <taxon>Planctomycetales</taxon>
        <taxon>Planctomycetaceae</taxon>
        <taxon>Planctopirus</taxon>
    </lineage>
</organism>
<dbReference type="KEGG" id="plm:Plim_0939"/>
<reference evidence="2 3" key="1">
    <citation type="journal article" date="2010" name="Stand. Genomic Sci.">
        <title>Complete genome sequence of Planctomyces limnophilus type strain (Mu 290).</title>
        <authorList>
            <person name="Labutti K."/>
            <person name="Sikorski J."/>
            <person name="Schneider S."/>
            <person name="Nolan M."/>
            <person name="Lucas S."/>
            <person name="Glavina Del Rio T."/>
            <person name="Tice H."/>
            <person name="Cheng J.F."/>
            <person name="Goodwin L."/>
            <person name="Pitluck S."/>
            <person name="Liolios K."/>
            <person name="Ivanova N."/>
            <person name="Mavromatis K."/>
            <person name="Mikhailova N."/>
            <person name="Pati A."/>
            <person name="Chen A."/>
            <person name="Palaniappan K."/>
            <person name="Land M."/>
            <person name="Hauser L."/>
            <person name="Chang Y.J."/>
            <person name="Jeffries C.D."/>
            <person name="Tindall B.J."/>
            <person name="Rohde M."/>
            <person name="Goker M."/>
            <person name="Woyke T."/>
            <person name="Bristow J."/>
            <person name="Eisen J.A."/>
            <person name="Markowitz V."/>
            <person name="Hugenholtz P."/>
            <person name="Kyrpides N.C."/>
            <person name="Klenk H.P."/>
            <person name="Lapidus A."/>
        </authorList>
    </citation>
    <scope>NUCLEOTIDE SEQUENCE [LARGE SCALE GENOMIC DNA]</scope>
    <source>
        <strain evidence="3">ATCC 43296 / DSM 3776 / IFAM 1008 / 290</strain>
    </source>
</reference>
<dbReference type="Proteomes" id="UP000002220">
    <property type="component" value="Chromosome"/>
</dbReference>
<accession>D5ST15</accession>
<evidence type="ECO:0000313" key="3">
    <source>
        <dbReference type="Proteomes" id="UP000002220"/>
    </source>
</evidence>
<feature type="region of interest" description="Disordered" evidence="1">
    <location>
        <begin position="1"/>
        <end position="22"/>
    </location>
</feature>
<gene>
    <name evidence="2" type="ordered locus">Plim_0939</name>
</gene>
<sequence length="46" mass="5055">MALSGPYSLQTLHKSNDGNKPHYRLETKKVIAGGVRKMVRTADPTS</sequence>